<comment type="similarity">
    <text evidence="1">Belongs to the polyadenylate-binding protein type-1 family.</text>
</comment>
<reference evidence="6" key="1">
    <citation type="submission" date="2022-07" db="EMBL/GenBank/DDBJ databases">
        <title>Phylogenomic reconstructions and comparative analyses of Kickxellomycotina fungi.</title>
        <authorList>
            <person name="Reynolds N.K."/>
            <person name="Stajich J.E."/>
            <person name="Barry K."/>
            <person name="Grigoriev I.V."/>
            <person name="Crous P."/>
            <person name="Smith M.E."/>
        </authorList>
    </citation>
    <scope>NUCLEOTIDE SEQUENCE</scope>
    <source>
        <strain evidence="6">RSA 1196</strain>
    </source>
</reference>
<sequence>DRKFTPRLGQRVPSLNNPVLSEEQSVSRAQPASPVTSPKFPTTPVTPKAVPFPGAQVSPLQDRRGAQGLHISPVRNDRCKVFVKGVHYSVSHSDLFQLFKPYGYIYSARVNIDEQTKLSKGSAVVIYGTPEAAVKASEALNGHEVMGRKLAVIPYDSSLAPISATAILTSPTGTGTTHDLKESTPTKTKGPTRVVSGSGAPHQATSGGLDKALLNQLSATAREEVVKVHLLSHFSTHPDVPLKDAPAVAESLSRLPLDTVIAILNDNKLLVSKVKEAQAQLSQEHRQPAVRENTADVSESSHATQDQPSSKAATEPVSQPQKENPSGVNPENATTGNSNVQSTLPVTESVSGSGSDAPANSPQPSVSQPASNPAANLIGEDPVIEEFIKSLLEKSGNERKQKLGSKLFPLIKRLGVRDSTKVTVWLLDNKEDVRYLAYCIKDTVSLRQCVEEAQAALGL</sequence>
<feature type="compositionally biased region" description="Polar residues" evidence="4">
    <location>
        <begin position="295"/>
        <end position="374"/>
    </location>
</feature>
<keyword evidence="2 3" id="KW-0694">RNA-binding</keyword>
<dbReference type="PANTHER" id="PTHR48027">
    <property type="entry name" value="HETEROGENEOUS NUCLEAR RIBONUCLEOPROTEIN 87F-RELATED"/>
    <property type="match status" value="1"/>
</dbReference>
<evidence type="ECO:0000313" key="6">
    <source>
        <dbReference type="EMBL" id="KAJ1963843.1"/>
    </source>
</evidence>
<evidence type="ECO:0000259" key="5">
    <source>
        <dbReference type="PROSITE" id="PS50102"/>
    </source>
</evidence>
<feature type="domain" description="RRM" evidence="5">
    <location>
        <begin position="79"/>
        <end position="157"/>
    </location>
</feature>
<proteinExistence type="inferred from homology"/>
<gene>
    <name evidence="6" type="ORF">IWQ62_003098</name>
</gene>
<name>A0A9W8E6V0_9FUNG</name>
<dbReference type="Gene3D" id="1.10.1900.10">
    <property type="entry name" value="c-terminal domain of poly(a) binding protein"/>
    <property type="match status" value="1"/>
</dbReference>
<dbReference type="InterPro" id="IPR036053">
    <property type="entry name" value="PABP-dom"/>
</dbReference>
<dbReference type="Pfam" id="PF00658">
    <property type="entry name" value="MLLE"/>
    <property type="match status" value="1"/>
</dbReference>
<dbReference type="AlphaFoldDB" id="A0A9W8E6V0"/>
<dbReference type="SUPFAM" id="SSF63570">
    <property type="entry name" value="PABC (PABP) domain"/>
    <property type="match status" value="1"/>
</dbReference>
<evidence type="ECO:0000256" key="2">
    <source>
        <dbReference type="ARBA" id="ARBA00022884"/>
    </source>
</evidence>
<dbReference type="InterPro" id="IPR035979">
    <property type="entry name" value="RBD_domain_sf"/>
</dbReference>
<feature type="compositionally biased region" description="Polar residues" evidence="4">
    <location>
        <begin position="13"/>
        <end position="45"/>
    </location>
</feature>
<protein>
    <recommendedName>
        <fullName evidence="5">RRM domain-containing protein</fullName>
    </recommendedName>
</protein>
<dbReference type="InterPro" id="IPR012677">
    <property type="entry name" value="Nucleotide-bd_a/b_plait_sf"/>
</dbReference>
<accession>A0A9W8E6V0</accession>
<dbReference type="OrthoDB" id="6159137at2759"/>
<feature type="region of interest" description="Disordered" evidence="4">
    <location>
        <begin position="1"/>
        <end position="45"/>
    </location>
</feature>
<dbReference type="EMBL" id="JANBPY010000770">
    <property type="protein sequence ID" value="KAJ1963843.1"/>
    <property type="molecule type" value="Genomic_DNA"/>
</dbReference>
<evidence type="ECO:0000256" key="1">
    <source>
        <dbReference type="ARBA" id="ARBA00008557"/>
    </source>
</evidence>
<organism evidence="6 7">
    <name type="scientific">Dispira parvispora</name>
    <dbReference type="NCBI Taxonomy" id="1520584"/>
    <lineage>
        <taxon>Eukaryota</taxon>
        <taxon>Fungi</taxon>
        <taxon>Fungi incertae sedis</taxon>
        <taxon>Zoopagomycota</taxon>
        <taxon>Kickxellomycotina</taxon>
        <taxon>Dimargaritomycetes</taxon>
        <taxon>Dimargaritales</taxon>
        <taxon>Dimargaritaceae</taxon>
        <taxon>Dispira</taxon>
    </lineage>
</organism>
<dbReference type="PROSITE" id="PS50102">
    <property type="entry name" value="RRM"/>
    <property type="match status" value="1"/>
</dbReference>
<evidence type="ECO:0000256" key="3">
    <source>
        <dbReference type="PROSITE-ProRule" id="PRU00176"/>
    </source>
</evidence>
<comment type="caution">
    <text evidence="6">The sequence shown here is derived from an EMBL/GenBank/DDBJ whole genome shotgun (WGS) entry which is preliminary data.</text>
</comment>
<keyword evidence="7" id="KW-1185">Reference proteome</keyword>
<feature type="region of interest" description="Disordered" evidence="4">
    <location>
        <begin position="280"/>
        <end position="376"/>
    </location>
</feature>
<evidence type="ECO:0000313" key="7">
    <source>
        <dbReference type="Proteomes" id="UP001150925"/>
    </source>
</evidence>
<dbReference type="InterPro" id="IPR000504">
    <property type="entry name" value="RRM_dom"/>
</dbReference>
<dbReference type="Proteomes" id="UP001150925">
    <property type="component" value="Unassembled WGS sequence"/>
</dbReference>
<feature type="non-terminal residue" evidence="6">
    <location>
        <position position="1"/>
    </location>
</feature>
<dbReference type="InterPro" id="IPR052462">
    <property type="entry name" value="SLIRP/GR-RBP-like"/>
</dbReference>
<dbReference type="Gene3D" id="3.30.70.330">
    <property type="match status" value="1"/>
</dbReference>
<dbReference type="InterPro" id="IPR002004">
    <property type="entry name" value="PABP_HYD_C"/>
</dbReference>
<dbReference type="GO" id="GO:0003723">
    <property type="term" value="F:RNA binding"/>
    <property type="evidence" value="ECO:0007669"/>
    <property type="project" value="UniProtKB-UniRule"/>
</dbReference>
<dbReference type="SUPFAM" id="SSF54928">
    <property type="entry name" value="RNA-binding domain, RBD"/>
    <property type="match status" value="1"/>
</dbReference>
<dbReference type="Pfam" id="PF00076">
    <property type="entry name" value="RRM_1"/>
    <property type="match status" value="1"/>
</dbReference>
<dbReference type="SMART" id="SM00360">
    <property type="entry name" value="RRM"/>
    <property type="match status" value="1"/>
</dbReference>
<evidence type="ECO:0000256" key="4">
    <source>
        <dbReference type="SAM" id="MobiDB-lite"/>
    </source>
</evidence>
<feature type="region of interest" description="Disordered" evidence="4">
    <location>
        <begin position="171"/>
        <end position="207"/>
    </location>
</feature>